<dbReference type="AlphaFoldDB" id="A0AAF0JDB8"/>
<gene>
    <name evidence="2" type="ORF">MCUN1_003653</name>
</gene>
<keyword evidence="3" id="KW-1185">Reference proteome</keyword>
<feature type="region of interest" description="Disordered" evidence="1">
    <location>
        <begin position="1"/>
        <end position="79"/>
    </location>
</feature>
<dbReference type="Proteomes" id="UP001219933">
    <property type="component" value="Chromosome 5"/>
</dbReference>
<organism evidence="2 3">
    <name type="scientific">Malassezia cuniculi</name>
    <dbReference type="NCBI Taxonomy" id="948313"/>
    <lineage>
        <taxon>Eukaryota</taxon>
        <taxon>Fungi</taxon>
        <taxon>Dikarya</taxon>
        <taxon>Basidiomycota</taxon>
        <taxon>Ustilaginomycotina</taxon>
        <taxon>Malasseziomycetes</taxon>
        <taxon>Malasseziales</taxon>
        <taxon>Malasseziaceae</taxon>
        <taxon>Malassezia</taxon>
    </lineage>
</organism>
<sequence length="482" mass="52283">MRAARYKDEDESPVLVGLDDDSDDSELNERPSRPSRQAALRAPPYQLKLSLTRPADKRTAAHRGVPMPLTRPPAAHKSGVKSIATLLRERRQQRRLGIDSDGRAEAAEMASELASAAMDTADNGSDLPLVGTDETVARLLERDAQIAARQPSWRYWTSESTVPAHNAQDTCPRGAPQDIFAMLCDAMQGSVDASDMLVRLTDDVCVWDEFARVLVRLGADASLVHLDRDARSPHFSSTGNSAVHNLCASPTQDCVFSPNEFAINTLWRVACAWPIAPSDAPRITYMLANLGAVSTRGPVYERVMQRAVVASLDNAAGTECVTAALARLPAEHCVAVICATPQRIRTAVAWHALSNMPSSLTASAASAEPDMPDVPDVPAVPGGATVAQPQRRPLGAMCGPLQDALALDDYATLNALVQLVDYAASDENADTSSLIPHLEHLYRHLRDGRGMDLDASRAKDRVQRLQLRLRYQAWTNTSNSLF</sequence>
<proteinExistence type="predicted"/>
<evidence type="ECO:0000313" key="2">
    <source>
        <dbReference type="EMBL" id="WFD36766.1"/>
    </source>
</evidence>
<evidence type="ECO:0000256" key="1">
    <source>
        <dbReference type="SAM" id="MobiDB-lite"/>
    </source>
</evidence>
<name>A0AAF0JDB8_9BASI</name>
<protein>
    <submittedName>
        <fullName evidence="2">Uncharacterized protein</fullName>
    </submittedName>
</protein>
<reference evidence="2" key="1">
    <citation type="submission" date="2023-03" db="EMBL/GenBank/DDBJ databases">
        <title>Mating type loci evolution in Malassezia.</title>
        <authorList>
            <person name="Coelho M.A."/>
        </authorList>
    </citation>
    <scope>NUCLEOTIDE SEQUENCE</scope>
    <source>
        <strain evidence="2">CBS 11721</strain>
    </source>
</reference>
<accession>A0AAF0JDB8</accession>
<dbReference type="EMBL" id="CP119881">
    <property type="protein sequence ID" value="WFD36766.1"/>
    <property type="molecule type" value="Genomic_DNA"/>
</dbReference>
<evidence type="ECO:0000313" key="3">
    <source>
        <dbReference type="Proteomes" id="UP001219933"/>
    </source>
</evidence>